<dbReference type="AlphaFoldDB" id="A0AA88IZU4"/>
<evidence type="ECO:0000256" key="1">
    <source>
        <dbReference type="SAM" id="Phobius"/>
    </source>
</evidence>
<feature type="transmembrane region" description="Helical" evidence="1">
    <location>
        <begin position="17"/>
        <end position="38"/>
    </location>
</feature>
<comment type="caution">
    <text evidence="2">The sequence shown here is derived from an EMBL/GenBank/DDBJ whole genome shotgun (WGS) entry which is preliminary data.</text>
</comment>
<proteinExistence type="predicted"/>
<evidence type="ECO:0000313" key="2">
    <source>
        <dbReference type="EMBL" id="KAK2815935.1"/>
    </source>
</evidence>
<protein>
    <submittedName>
        <fullName evidence="2">Uncharacterized protein</fullName>
    </submittedName>
</protein>
<dbReference type="EMBL" id="JAUPFM010000022">
    <property type="protein sequence ID" value="KAK2815935.1"/>
    <property type="molecule type" value="Genomic_DNA"/>
</dbReference>
<keyword evidence="1" id="KW-1133">Transmembrane helix</keyword>
<keyword evidence="1" id="KW-0812">Transmembrane</keyword>
<dbReference type="Proteomes" id="UP001187415">
    <property type="component" value="Unassembled WGS sequence"/>
</dbReference>
<accession>A0AA88IZU4</accession>
<sequence length="103" mass="11254">MTLSHRAVGGSTSLRNWATLCALLLMGFLLYHDPLLLLSKPPKPPKPGGLALDMAADSIDDMYEGCRSEAASVIDLYGESVARTLLCYQHSASYSRRQTLLQL</sequence>
<gene>
    <name evidence="2" type="ORF">Q5P01_026402</name>
</gene>
<evidence type="ECO:0000313" key="3">
    <source>
        <dbReference type="Proteomes" id="UP001187415"/>
    </source>
</evidence>
<keyword evidence="3" id="KW-1185">Reference proteome</keyword>
<organism evidence="2 3">
    <name type="scientific">Channa striata</name>
    <name type="common">Snakehead murrel</name>
    <name type="synonym">Ophicephalus striatus</name>
    <dbReference type="NCBI Taxonomy" id="64152"/>
    <lineage>
        <taxon>Eukaryota</taxon>
        <taxon>Metazoa</taxon>
        <taxon>Chordata</taxon>
        <taxon>Craniata</taxon>
        <taxon>Vertebrata</taxon>
        <taxon>Euteleostomi</taxon>
        <taxon>Actinopterygii</taxon>
        <taxon>Neopterygii</taxon>
        <taxon>Teleostei</taxon>
        <taxon>Neoteleostei</taxon>
        <taxon>Acanthomorphata</taxon>
        <taxon>Anabantaria</taxon>
        <taxon>Anabantiformes</taxon>
        <taxon>Channoidei</taxon>
        <taxon>Channidae</taxon>
        <taxon>Channa</taxon>
    </lineage>
</organism>
<keyword evidence="1" id="KW-0472">Membrane</keyword>
<reference evidence="2" key="1">
    <citation type="submission" date="2023-07" db="EMBL/GenBank/DDBJ databases">
        <title>Chromosome-level Genome Assembly of Striped Snakehead (Channa striata).</title>
        <authorList>
            <person name="Liu H."/>
        </authorList>
    </citation>
    <scope>NUCLEOTIDE SEQUENCE</scope>
    <source>
        <strain evidence="2">Gz</strain>
        <tissue evidence="2">Muscle</tissue>
    </source>
</reference>
<name>A0AA88IZU4_CHASR</name>